<dbReference type="GO" id="GO:0045944">
    <property type="term" value="P:positive regulation of transcription by RNA polymerase II"/>
    <property type="evidence" value="ECO:0007669"/>
    <property type="project" value="TreeGrafter"/>
</dbReference>
<evidence type="ECO:0000256" key="16">
    <source>
        <dbReference type="ARBA" id="ARBA00076363"/>
    </source>
</evidence>
<dbReference type="FunFam" id="1.10.10.1540:FF:000001">
    <property type="entry name" value="Actin-binding Rho-activating protein a"/>
    <property type="match status" value="1"/>
</dbReference>
<evidence type="ECO:0000256" key="8">
    <source>
        <dbReference type="ARBA" id="ARBA00023015"/>
    </source>
</evidence>
<keyword evidence="5" id="KW-0597">Phosphoprotein</keyword>
<dbReference type="InterPro" id="IPR027817">
    <property type="entry name" value="Costars_dom"/>
</dbReference>
<dbReference type="Proteomes" id="UP000694569">
    <property type="component" value="Unplaced"/>
</dbReference>
<keyword evidence="9" id="KW-0010">Activator</keyword>
<protein>
    <recommendedName>
        <fullName evidence="15">Actin-binding Rho-activating protein</fullName>
    </recommendedName>
    <alternativeName>
        <fullName evidence="16">Striated muscle activator of Rho-dependent signaling</fullName>
    </alternativeName>
</protein>
<evidence type="ECO:0000313" key="18">
    <source>
        <dbReference type="Ensembl" id="ENSLLEP00000014168.1"/>
    </source>
</evidence>
<evidence type="ECO:0000256" key="4">
    <source>
        <dbReference type="ARBA" id="ARBA00022490"/>
    </source>
</evidence>
<dbReference type="GO" id="GO:0035025">
    <property type="term" value="P:positive regulation of Rho protein signal transduction"/>
    <property type="evidence" value="ECO:0007669"/>
    <property type="project" value="InterPro"/>
</dbReference>
<dbReference type="OrthoDB" id="9871914at2759"/>
<evidence type="ECO:0000256" key="5">
    <source>
        <dbReference type="ARBA" id="ARBA00022553"/>
    </source>
</evidence>
<dbReference type="InterPro" id="IPR026111">
    <property type="entry name" value="Abra"/>
</dbReference>
<reference evidence="18" key="1">
    <citation type="submission" date="2025-08" db="UniProtKB">
        <authorList>
            <consortium name="Ensembl"/>
        </authorList>
    </citation>
    <scope>IDENTIFICATION</scope>
</reference>
<evidence type="ECO:0000256" key="14">
    <source>
        <dbReference type="ARBA" id="ARBA00063019"/>
    </source>
</evidence>
<evidence type="ECO:0000256" key="7">
    <source>
        <dbReference type="ARBA" id="ARBA00023010"/>
    </source>
</evidence>
<proteinExistence type="predicted"/>
<evidence type="ECO:0000256" key="15">
    <source>
        <dbReference type="ARBA" id="ARBA00073502"/>
    </source>
</evidence>
<name>A0A8C5MI73_9ANUR</name>
<dbReference type="InterPro" id="IPR038095">
    <property type="entry name" value="Costars_sf"/>
</dbReference>
<gene>
    <name evidence="18" type="primary">ABRA</name>
</gene>
<evidence type="ECO:0000256" key="11">
    <source>
        <dbReference type="ARBA" id="ARBA00023203"/>
    </source>
</evidence>
<dbReference type="GO" id="GO:0005856">
    <property type="term" value="C:cytoskeleton"/>
    <property type="evidence" value="ECO:0007669"/>
    <property type="project" value="UniProtKB-SubCell"/>
</dbReference>
<dbReference type="Pfam" id="PF14705">
    <property type="entry name" value="Costars"/>
    <property type="match status" value="1"/>
</dbReference>
<evidence type="ECO:0000256" key="10">
    <source>
        <dbReference type="ARBA" id="ARBA00023163"/>
    </source>
</evidence>
<comment type="subunit">
    <text evidence="14">Binds F-actin and ABLIM1, ABLIM2 and ABLIM3. Interaction with ABLIM2 and ABLIM3 enhances activity.</text>
</comment>
<organism evidence="18 19">
    <name type="scientific">Leptobrachium leishanense</name>
    <name type="common">Leishan spiny toad</name>
    <dbReference type="NCBI Taxonomy" id="445787"/>
    <lineage>
        <taxon>Eukaryota</taxon>
        <taxon>Metazoa</taxon>
        <taxon>Chordata</taxon>
        <taxon>Craniata</taxon>
        <taxon>Vertebrata</taxon>
        <taxon>Euteleostomi</taxon>
        <taxon>Amphibia</taxon>
        <taxon>Batrachia</taxon>
        <taxon>Anura</taxon>
        <taxon>Pelobatoidea</taxon>
        <taxon>Megophryidae</taxon>
        <taxon>Leptobrachium</taxon>
    </lineage>
</organism>
<keyword evidence="7" id="KW-0811">Translocation</keyword>
<keyword evidence="10" id="KW-0804">Transcription</keyword>
<keyword evidence="19" id="KW-1185">Reference proteome</keyword>
<dbReference type="SMART" id="SM01283">
    <property type="entry name" value="Costars"/>
    <property type="match status" value="1"/>
</dbReference>
<dbReference type="GO" id="GO:0003779">
    <property type="term" value="F:actin binding"/>
    <property type="evidence" value="ECO:0007669"/>
    <property type="project" value="UniProtKB-KW"/>
</dbReference>
<dbReference type="PANTHER" id="PTHR22739">
    <property type="entry name" value="STRIATED MUSCLE ACTIVATOR OF RHO-DEPENDENT SIGNALING-RELATED"/>
    <property type="match status" value="1"/>
</dbReference>
<comment type="function">
    <text evidence="13">Acts as an activator of serum response factor (SRF)-dependent transcription possibly by inducing nuclear translocation of MKL1 or MKL2 and through a mechanism requiring Rho-actin signaling.</text>
</comment>
<keyword evidence="12" id="KW-0206">Cytoskeleton</keyword>
<comment type="subcellular location">
    <subcellularLocation>
        <location evidence="2">Cytoplasm</location>
        <location evidence="2">Cytoskeleton</location>
    </subcellularLocation>
    <subcellularLocation>
        <location evidence="1">Cytoplasm</location>
        <location evidence="1">Myofibril</location>
        <location evidence="1">Sarcomere</location>
    </subcellularLocation>
</comment>
<evidence type="ECO:0000256" key="1">
    <source>
        <dbReference type="ARBA" id="ARBA00004204"/>
    </source>
</evidence>
<keyword evidence="8" id="KW-0805">Transcription regulation</keyword>
<evidence type="ECO:0000256" key="6">
    <source>
        <dbReference type="ARBA" id="ARBA00022927"/>
    </source>
</evidence>
<keyword evidence="4" id="KW-0963">Cytoplasm</keyword>
<dbReference type="Gene3D" id="1.10.10.1540">
    <property type="entry name" value="Costar domain"/>
    <property type="match status" value="1"/>
</dbReference>
<dbReference type="GO" id="GO:0030017">
    <property type="term" value="C:sarcomere"/>
    <property type="evidence" value="ECO:0007669"/>
    <property type="project" value="UniProtKB-SubCell"/>
</dbReference>
<dbReference type="Ensembl" id="ENSLLET00000014727.1">
    <property type="protein sequence ID" value="ENSLLEP00000014168.1"/>
    <property type="gene ID" value="ENSLLEG00000009001.1"/>
</dbReference>
<keyword evidence="3" id="KW-0813">Transport</keyword>
<dbReference type="PANTHER" id="PTHR22739:SF20">
    <property type="entry name" value="ACTIN-BINDING RHO-ACTIVATING PROTEIN"/>
    <property type="match status" value="1"/>
</dbReference>
<dbReference type="GeneTree" id="ENSGT00390000015984"/>
<evidence type="ECO:0000256" key="13">
    <source>
        <dbReference type="ARBA" id="ARBA00059783"/>
    </source>
</evidence>
<accession>A0A8C5MI73</accession>
<evidence type="ECO:0000259" key="17">
    <source>
        <dbReference type="SMART" id="SM01283"/>
    </source>
</evidence>
<sequence length="435" mass="49646">MFSKSINRPVYLKPTIPSFSCYSCLKVRSQTCLLRSIKREPFQSYAMAPNGMKDDAKPAKRAIRKIKTATLVSSLTKGWQQWASEHSTKQAQEPSGWAPCTDGDVEVIPQKTVMKIKPLIVPEAGKEDPCASTTSDNQEAHIKTVSVTKSFSSKAQEKGMDIAALTDRYEKDPTSTKHNSYEAMVDKILQGSLSPTRRRKCSNIVSQLTKSWKHMEDGEEPVLCLESGQKIYDVVENRDLEIREKNDDEKPMEVERKEHVIENSEDAARIKRPASSLNKAAGELHNINKAYKRYSPVNNIKGKWEKWSDQHTLNQKLNPFSDEFDHEFAMSTRLQKGEEGYGRPKDGTKTAERAMRAEAHIHREMRDLCYIISTMAEPRKDGKTRVTFGELFDRYVRISDKVVGILLRARKHNMVDFPGEMLWQGRDDYVIITLL</sequence>
<reference evidence="18" key="2">
    <citation type="submission" date="2025-09" db="UniProtKB">
        <authorList>
            <consortium name="Ensembl"/>
        </authorList>
    </citation>
    <scope>IDENTIFICATION</scope>
</reference>
<dbReference type="AlphaFoldDB" id="A0A8C5MI73"/>
<evidence type="ECO:0000256" key="3">
    <source>
        <dbReference type="ARBA" id="ARBA00022448"/>
    </source>
</evidence>
<keyword evidence="11" id="KW-0009">Actin-binding</keyword>
<feature type="domain" description="Costars" evidence="17">
    <location>
        <begin position="359"/>
        <end position="435"/>
    </location>
</feature>
<evidence type="ECO:0000256" key="9">
    <source>
        <dbReference type="ARBA" id="ARBA00023159"/>
    </source>
</evidence>
<dbReference type="GO" id="GO:0015031">
    <property type="term" value="P:protein transport"/>
    <property type="evidence" value="ECO:0007669"/>
    <property type="project" value="UniProtKB-KW"/>
</dbReference>
<evidence type="ECO:0000313" key="19">
    <source>
        <dbReference type="Proteomes" id="UP000694569"/>
    </source>
</evidence>
<evidence type="ECO:0000256" key="12">
    <source>
        <dbReference type="ARBA" id="ARBA00023212"/>
    </source>
</evidence>
<keyword evidence="6" id="KW-0653">Protein transport</keyword>
<evidence type="ECO:0000256" key="2">
    <source>
        <dbReference type="ARBA" id="ARBA00004245"/>
    </source>
</evidence>